<dbReference type="OrthoDB" id="4571362at2"/>
<dbReference type="Gene3D" id="3.40.50.980">
    <property type="match status" value="1"/>
</dbReference>
<evidence type="ECO:0000313" key="1">
    <source>
        <dbReference type="EMBL" id="RJO71458.1"/>
    </source>
</evidence>
<protein>
    <recommendedName>
        <fullName evidence="3">AMP-dependent synthetase/ligase domain-containing protein</fullName>
    </recommendedName>
</protein>
<evidence type="ECO:0000313" key="2">
    <source>
        <dbReference type="Proteomes" id="UP000266677"/>
    </source>
</evidence>
<reference evidence="1 2" key="1">
    <citation type="submission" date="2018-09" db="EMBL/GenBank/DDBJ databases">
        <title>YIM PH21274 draft genome.</title>
        <authorList>
            <person name="Miao C."/>
        </authorList>
    </citation>
    <scope>NUCLEOTIDE SEQUENCE [LARGE SCALE GENOMIC DNA]</scope>
    <source>
        <strain evidence="1 2">YIM PH 21724</strain>
    </source>
</reference>
<dbReference type="AlphaFoldDB" id="A0A3A4KFP6"/>
<evidence type="ECO:0008006" key="3">
    <source>
        <dbReference type="Google" id="ProtNLM"/>
    </source>
</evidence>
<dbReference type="SUPFAM" id="SSF56801">
    <property type="entry name" value="Acetyl-CoA synthetase-like"/>
    <property type="match status" value="1"/>
</dbReference>
<proteinExistence type="predicted"/>
<dbReference type="Proteomes" id="UP000266677">
    <property type="component" value="Unassembled WGS sequence"/>
</dbReference>
<sequence length="75" mass="8166">MTTSVAQCVTLAMMFEAQVDIHPAAVAVHAPDSTWSYRELDAEANRLAGYLTAAEYLTSNAKTPPSNDYFSPNQN</sequence>
<name>A0A3A4KFP6_9NOCA</name>
<organism evidence="1 2">
    <name type="scientific">Nocardia panacis</name>
    <dbReference type="NCBI Taxonomy" id="2340916"/>
    <lineage>
        <taxon>Bacteria</taxon>
        <taxon>Bacillati</taxon>
        <taxon>Actinomycetota</taxon>
        <taxon>Actinomycetes</taxon>
        <taxon>Mycobacteriales</taxon>
        <taxon>Nocardiaceae</taxon>
        <taxon>Nocardia</taxon>
    </lineage>
</organism>
<gene>
    <name evidence="1" type="ORF">D5S18_25165</name>
</gene>
<dbReference type="RefSeq" id="WP_120043570.1">
    <property type="nucleotide sequence ID" value="NZ_QZFU01000033.1"/>
</dbReference>
<comment type="caution">
    <text evidence="1">The sequence shown here is derived from an EMBL/GenBank/DDBJ whole genome shotgun (WGS) entry which is preliminary data.</text>
</comment>
<accession>A0A3A4KFP6</accession>
<dbReference type="EMBL" id="QZFU01000033">
    <property type="protein sequence ID" value="RJO71458.1"/>
    <property type="molecule type" value="Genomic_DNA"/>
</dbReference>
<keyword evidence="2" id="KW-1185">Reference proteome</keyword>